<evidence type="ECO:0000256" key="10">
    <source>
        <dbReference type="HAMAP-Rule" id="MF_00454"/>
    </source>
</evidence>
<accession>A0A433HE56</accession>
<feature type="transmembrane region" description="Helical" evidence="10">
    <location>
        <begin position="62"/>
        <end position="82"/>
    </location>
</feature>
<gene>
    <name evidence="10 11" type="primary">crcB</name>
    <name evidence="10" type="synonym">fluC</name>
    <name evidence="11" type="ORF">ELQ35_17965</name>
</gene>
<comment type="function">
    <text evidence="9 10">Fluoride-specific ion channel. Important for reducing fluoride concentration in the cell, thus reducing its toxicity.</text>
</comment>
<dbReference type="HAMAP" id="MF_00454">
    <property type="entry name" value="FluC"/>
    <property type="match status" value="1"/>
</dbReference>
<dbReference type="InterPro" id="IPR003691">
    <property type="entry name" value="FluC"/>
</dbReference>
<dbReference type="AlphaFoldDB" id="A0A433HE56"/>
<evidence type="ECO:0000256" key="4">
    <source>
        <dbReference type="ARBA" id="ARBA00022989"/>
    </source>
</evidence>
<proteinExistence type="inferred from homology"/>
<keyword evidence="4 10" id="KW-1133">Transmembrane helix</keyword>
<dbReference type="RefSeq" id="WP_126866586.1">
    <property type="nucleotide sequence ID" value="NZ_JAUSTX010000012.1"/>
</dbReference>
<evidence type="ECO:0000256" key="1">
    <source>
        <dbReference type="ARBA" id="ARBA00004651"/>
    </source>
</evidence>
<comment type="catalytic activity">
    <reaction evidence="8">
        <text>fluoride(in) = fluoride(out)</text>
        <dbReference type="Rhea" id="RHEA:76159"/>
        <dbReference type="ChEBI" id="CHEBI:17051"/>
    </reaction>
    <physiologicalReaction direction="left-to-right" evidence="8">
        <dbReference type="Rhea" id="RHEA:76160"/>
    </physiologicalReaction>
</comment>
<protein>
    <recommendedName>
        <fullName evidence="10">Fluoride-specific ion channel FluC</fullName>
    </recommendedName>
</protein>
<evidence type="ECO:0000256" key="2">
    <source>
        <dbReference type="ARBA" id="ARBA00022475"/>
    </source>
</evidence>
<evidence type="ECO:0000256" key="9">
    <source>
        <dbReference type="ARBA" id="ARBA00049940"/>
    </source>
</evidence>
<evidence type="ECO:0000313" key="11">
    <source>
        <dbReference type="EMBL" id="RUQ26591.1"/>
    </source>
</evidence>
<dbReference type="GO" id="GO:0046872">
    <property type="term" value="F:metal ion binding"/>
    <property type="evidence" value="ECO:0007669"/>
    <property type="project" value="UniProtKB-KW"/>
</dbReference>
<sequence length="129" mass="14214">MDLFFIMIGGFLGTICRYQAGEWLQAENGFPLSTLIINLLGCFLLGWLHSFSGRKTKRNPRLVLVLGTGFIGSFTTFSAFSIETVMLAESGHIWLAILYVVISISFGLLFTVAGKVFSEFFALTKSDAV</sequence>
<dbReference type="EMBL" id="RYZZ01000033">
    <property type="protein sequence ID" value="RUQ26591.1"/>
    <property type="molecule type" value="Genomic_DNA"/>
</dbReference>
<evidence type="ECO:0000256" key="8">
    <source>
        <dbReference type="ARBA" id="ARBA00035585"/>
    </source>
</evidence>
<keyword evidence="10" id="KW-0479">Metal-binding</keyword>
<dbReference type="OrthoDB" id="9799631at2"/>
<keyword evidence="6 10" id="KW-0407">Ion channel</keyword>
<comment type="caution">
    <text evidence="11">The sequence shown here is derived from an EMBL/GenBank/DDBJ whole genome shotgun (WGS) entry which is preliminary data.</text>
</comment>
<keyword evidence="10" id="KW-0915">Sodium</keyword>
<dbReference type="PANTHER" id="PTHR28259:SF1">
    <property type="entry name" value="FLUORIDE EXPORT PROTEIN 1-RELATED"/>
    <property type="match status" value="1"/>
</dbReference>
<dbReference type="GO" id="GO:0062054">
    <property type="term" value="F:fluoride channel activity"/>
    <property type="evidence" value="ECO:0007669"/>
    <property type="project" value="UniProtKB-UniRule"/>
</dbReference>
<keyword evidence="10" id="KW-0813">Transport</keyword>
<comment type="similarity">
    <text evidence="7 10">Belongs to the fluoride channel Fluc/FEX (TC 1.A.43) family.</text>
</comment>
<evidence type="ECO:0000256" key="7">
    <source>
        <dbReference type="ARBA" id="ARBA00035120"/>
    </source>
</evidence>
<feature type="binding site" evidence="10">
    <location>
        <position position="75"/>
    </location>
    <ligand>
        <name>Na(+)</name>
        <dbReference type="ChEBI" id="CHEBI:29101"/>
        <note>structural</note>
    </ligand>
</feature>
<keyword evidence="12" id="KW-1185">Reference proteome</keyword>
<keyword evidence="5 10" id="KW-0472">Membrane</keyword>
<feature type="transmembrane region" description="Helical" evidence="10">
    <location>
        <begin position="94"/>
        <end position="117"/>
    </location>
</feature>
<keyword evidence="2 10" id="KW-1003">Cell membrane</keyword>
<dbReference type="Pfam" id="PF02537">
    <property type="entry name" value="CRCB"/>
    <property type="match status" value="1"/>
</dbReference>
<keyword evidence="3 10" id="KW-0812">Transmembrane</keyword>
<evidence type="ECO:0000313" key="12">
    <source>
        <dbReference type="Proteomes" id="UP000267430"/>
    </source>
</evidence>
<organism evidence="11 12">
    <name type="scientific">Peribacillus cavernae</name>
    <dbReference type="NCBI Taxonomy" id="1674310"/>
    <lineage>
        <taxon>Bacteria</taxon>
        <taxon>Bacillati</taxon>
        <taxon>Bacillota</taxon>
        <taxon>Bacilli</taxon>
        <taxon>Bacillales</taxon>
        <taxon>Bacillaceae</taxon>
        <taxon>Peribacillus</taxon>
    </lineage>
</organism>
<evidence type="ECO:0000256" key="3">
    <source>
        <dbReference type="ARBA" id="ARBA00022692"/>
    </source>
</evidence>
<reference evidence="11 12" key="1">
    <citation type="submission" date="2018-12" db="EMBL/GenBank/DDBJ databases">
        <title>Bacillus chawlae sp. nov., Bacillus glennii sp. nov., and Bacillus saganii sp. nov. Isolated from the Vehicle Assembly Building at Kennedy Space Center where the Viking Spacecraft were Assembled.</title>
        <authorList>
            <person name="Seuylemezian A."/>
            <person name="Vaishampayan P."/>
        </authorList>
    </citation>
    <scope>NUCLEOTIDE SEQUENCE [LARGE SCALE GENOMIC DNA]</scope>
    <source>
        <strain evidence="11 12">L5</strain>
    </source>
</reference>
<keyword evidence="10" id="KW-0406">Ion transport</keyword>
<dbReference type="PANTHER" id="PTHR28259">
    <property type="entry name" value="FLUORIDE EXPORT PROTEIN 1-RELATED"/>
    <property type="match status" value="1"/>
</dbReference>
<name>A0A433HE56_9BACI</name>
<evidence type="ECO:0000256" key="5">
    <source>
        <dbReference type="ARBA" id="ARBA00023136"/>
    </source>
</evidence>
<feature type="binding site" evidence="10">
    <location>
        <position position="72"/>
    </location>
    <ligand>
        <name>Na(+)</name>
        <dbReference type="ChEBI" id="CHEBI:29101"/>
        <note>structural</note>
    </ligand>
</feature>
<dbReference type="GO" id="GO:0140114">
    <property type="term" value="P:cellular detoxification of fluoride"/>
    <property type="evidence" value="ECO:0007669"/>
    <property type="project" value="UniProtKB-UniRule"/>
</dbReference>
<dbReference type="GO" id="GO:0005886">
    <property type="term" value="C:plasma membrane"/>
    <property type="evidence" value="ECO:0007669"/>
    <property type="project" value="UniProtKB-SubCell"/>
</dbReference>
<dbReference type="NCBIfam" id="TIGR00494">
    <property type="entry name" value="crcB"/>
    <property type="match status" value="1"/>
</dbReference>
<dbReference type="Proteomes" id="UP000267430">
    <property type="component" value="Unassembled WGS sequence"/>
</dbReference>
<comment type="subcellular location">
    <subcellularLocation>
        <location evidence="1 10">Cell membrane</location>
        <topology evidence="1 10">Multi-pass membrane protein</topology>
    </subcellularLocation>
</comment>
<comment type="activity regulation">
    <text evidence="10">Na(+) is not transported, but it plays an essential structural role and its presence is essential for fluoride channel function.</text>
</comment>
<feature type="transmembrane region" description="Helical" evidence="10">
    <location>
        <begin position="32"/>
        <end position="50"/>
    </location>
</feature>
<evidence type="ECO:0000256" key="6">
    <source>
        <dbReference type="ARBA" id="ARBA00023303"/>
    </source>
</evidence>